<gene>
    <name evidence="1" type="ORF">PVOR_18809</name>
</gene>
<evidence type="ECO:0000313" key="1">
    <source>
        <dbReference type="EMBL" id="EFU40538.1"/>
    </source>
</evidence>
<keyword evidence="1" id="KW-0808">Transferase</keyword>
<dbReference type="SUPFAM" id="SSF55729">
    <property type="entry name" value="Acyl-CoA N-acyltransferases (Nat)"/>
    <property type="match status" value="1"/>
</dbReference>
<organism evidence="1 2">
    <name type="scientific">Paenibacillus vortex V453</name>
    <dbReference type="NCBI Taxonomy" id="715225"/>
    <lineage>
        <taxon>Bacteria</taxon>
        <taxon>Bacillati</taxon>
        <taxon>Bacillota</taxon>
        <taxon>Bacilli</taxon>
        <taxon>Bacillales</taxon>
        <taxon>Paenibacillaceae</taxon>
        <taxon>Paenibacillus</taxon>
    </lineage>
</organism>
<dbReference type="Proteomes" id="UP000003094">
    <property type="component" value="Unassembled WGS sequence"/>
</dbReference>
<dbReference type="GO" id="GO:0016740">
    <property type="term" value="F:transferase activity"/>
    <property type="evidence" value="ECO:0007669"/>
    <property type="project" value="UniProtKB-KW"/>
</dbReference>
<dbReference type="PROSITE" id="PS51257">
    <property type="entry name" value="PROKAR_LIPOPROTEIN"/>
    <property type="match status" value="1"/>
</dbReference>
<proteinExistence type="predicted"/>
<dbReference type="AlphaFoldDB" id="A0A2R9ST49"/>
<sequence>MVHKTIKHGGQLFYIAGLSCVATDPEYHGQGFGLRTVAAATRWIEEHGNTGIGIFTCKPSLAYFYERAGAWQVAPEVKLIGSCDEGALSSDSLQVVVLIRLFSTKARNYDPMLRHTTIDLDLPVGEFL</sequence>
<dbReference type="Gene3D" id="3.40.630.30">
    <property type="match status" value="1"/>
</dbReference>
<dbReference type="KEGG" id="pvo:PVOR_18809"/>
<comment type="caution">
    <text evidence="1">The sequence shown here is derived from an EMBL/GenBank/DDBJ whole genome shotgun (WGS) entry which is preliminary data.</text>
</comment>
<reference evidence="1 2" key="1">
    <citation type="journal article" date="2010" name="BMC Genomics">
        <title>Genome sequence of the pattern forming Paenibacillus vortex bacterium reveals potential for thriving in complex environments.</title>
        <authorList>
            <person name="Sirota-Madi A."/>
            <person name="Olender T."/>
            <person name="Helman Y."/>
            <person name="Ingham C."/>
            <person name="Brainis I."/>
            <person name="Roth D."/>
            <person name="Hagi E."/>
            <person name="Brodsky L."/>
            <person name="Leshkowitz D."/>
            <person name="Galatenko V."/>
            <person name="Nikolaev V."/>
            <person name="Mugasimangalam R.C."/>
            <person name="Bransburg-Zabary S."/>
            <person name="Gutnick D.L."/>
            <person name="Lancet D."/>
            <person name="Ben-Jacob E."/>
        </authorList>
    </citation>
    <scope>NUCLEOTIDE SEQUENCE [LARGE SCALE GENOMIC DNA]</scope>
    <source>
        <strain evidence="1 2">V453</strain>
    </source>
</reference>
<dbReference type="InterPro" id="IPR016181">
    <property type="entry name" value="Acyl_CoA_acyltransferase"/>
</dbReference>
<keyword evidence="2" id="KW-1185">Reference proteome</keyword>
<protein>
    <submittedName>
        <fullName evidence="1">GCN5-related N-acetyltransferase</fullName>
    </submittedName>
</protein>
<dbReference type="EMBL" id="ADHJ01000026">
    <property type="protein sequence ID" value="EFU40538.1"/>
    <property type="molecule type" value="Genomic_DNA"/>
</dbReference>
<accession>A0A2R9ST49</accession>
<evidence type="ECO:0000313" key="2">
    <source>
        <dbReference type="Proteomes" id="UP000003094"/>
    </source>
</evidence>
<name>A0A2R9ST49_9BACL</name>